<dbReference type="InterPro" id="IPR029044">
    <property type="entry name" value="Nucleotide-diphossugar_trans"/>
</dbReference>
<dbReference type="GO" id="GO:0008690">
    <property type="term" value="F:3-deoxy-manno-octulosonate cytidylyltransferase activity"/>
    <property type="evidence" value="ECO:0007669"/>
    <property type="project" value="InterPro"/>
</dbReference>
<organism evidence="4 5">
    <name type="scientific">Sphingomonas oleivorans</name>
    <dbReference type="NCBI Taxonomy" id="1735121"/>
    <lineage>
        <taxon>Bacteria</taxon>
        <taxon>Pseudomonadati</taxon>
        <taxon>Pseudomonadota</taxon>
        <taxon>Alphaproteobacteria</taxon>
        <taxon>Sphingomonadales</taxon>
        <taxon>Sphingomonadaceae</taxon>
        <taxon>Sphingomonas</taxon>
    </lineage>
</organism>
<dbReference type="PANTHER" id="PTHR42866:SF2">
    <property type="entry name" value="3-DEOXY-MANNO-OCTULOSONATE CYTIDYLYLTRANSFERASE, MITOCHONDRIAL"/>
    <property type="match status" value="1"/>
</dbReference>
<dbReference type="GO" id="GO:0005829">
    <property type="term" value="C:cytosol"/>
    <property type="evidence" value="ECO:0007669"/>
    <property type="project" value="TreeGrafter"/>
</dbReference>
<dbReference type="SUPFAM" id="SSF53448">
    <property type="entry name" value="Nucleotide-diphospho-sugar transferases"/>
    <property type="match status" value="1"/>
</dbReference>
<dbReference type="EMBL" id="NWBU01000011">
    <property type="protein sequence ID" value="PTQ09409.1"/>
    <property type="molecule type" value="Genomic_DNA"/>
</dbReference>
<dbReference type="GO" id="GO:0009103">
    <property type="term" value="P:lipopolysaccharide biosynthetic process"/>
    <property type="evidence" value="ECO:0007669"/>
    <property type="project" value="UniProtKB-KW"/>
</dbReference>
<accession>A0A2T5FVD6</accession>
<proteinExistence type="predicted"/>
<dbReference type="RefSeq" id="WP_107968888.1">
    <property type="nucleotide sequence ID" value="NZ_NWBU01000011.1"/>
</dbReference>
<dbReference type="CDD" id="cd02517">
    <property type="entry name" value="CMP-KDO-Synthetase"/>
    <property type="match status" value="1"/>
</dbReference>
<comment type="caution">
    <text evidence="4">The sequence shown here is derived from an EMBL/GenBank/DDBJ whole genome shotgun (WGS) entry which is preliminary data.</text>
</comment>
<dbReference type="PANTHER" id="PTHR42866">
    <property type="entry name" value="3-DEOXY-MANNO-OCTULOSONATE CYTIDYLYLTRANSFERASE"/>
    <property type="match status" value="1"/>
</dbReference>
<keyword evidence="1 4" id="KW-0808">Transferase</keyword>
<evidence type="ECO:0000256" key="2">
    <source>
        <dbReference type="ARBA" id="ARBA00022695"/>
    </source>
</evidence>
<dbReference type="InterPro" id="IPR004528">
    <property type="entry name" value="KdsB"/>
</dbReference>
<reference evidence="4 5" key="1">
    <citation type="submission" date="2017-09" db="EMBL/GenBank/DDBJ databases">
        <title>Sphingomonas panjinensis sp.nov., isolated from oil-contaminated soil.</title>
        <authorList>
            <person name="Wang L."/>
            <person name="Chen L."/>
        </authorList>
    </citation>
    <scope>NUCLEOTIDE SEQUENCE [LARGE SCALE GENOMIC DNA]</scope>
    <source>
        <strain evidence="4 5">FW-11</strain>
    </source>
</reference>
<evidence type="ECO:0000256" key="3">
    <source>
        <dbReference type="ARBA" id="ARBA00022985"/>
    </source>
</evidence>
<dbReference type="AlphaFoldDB" id="A0A2T5FVD6"/>
<sequence length="278" mass="29397">MTIASTAARADRSRVAIIIPARFASQRYPGKPLALLRGAGGRAKPLIERSWEAASLVSGIAKVLVATDDDRIRVAAEGFGAAVAMTSSACRNGTERCAEALAALPDHVDVIVNLQGDAPLTPPGFVEALAAYLADHPEAEVVTPVVRCTPALHARLLADQAAGRVGGTTAVLDRYGRALYFSKRVLPHVPAERVGEVGLPIFFHVGVYAYRRAALERYAALPPSPLELLEGLEQLRFLEGGISVATVELAPPDADIWELNNPSDITQVEAGLRAAGID</sequence>
<dbReference type="Proteomes" id="UP000244162">
    <property type="component" value="Unassembled WGS sequence"/>
</dbReference>
<dbReference type="NCBIfam" id="NF003952">
    <property type="entry name" value="PRK05450.1-5"/>
    <property type="match status" value="1"/>
</dbReference>
<dbReference type="Pfam" id="PF02348">
    <property type="entry name" value="CTP_transf_3"/>
    <property type="match status" value="1"/>
</dbReference>
<keyword evidence="3" id="KW-0448">Lipopolysaccharide biosynthesis</keyword>
<keyword evidence="5" id="KW-1185">Reference proteome</keyword>
<protein>
    <submittedName>
        <fullName evidence="4">3-deoxy-manno-octulosonate cytidylyltransferase</fullName>
    </submittedName>
</protein>
<evidence type="ECO:0000256" key="1">
    <source>
        <dbReference type="ARBA" id="ARBA00022679"/>
    </source>
</evidence>
<name>A0A2T5FVD6_9SPHN</name>
<dbReference type="Gene3D" id="3.90.550.10">
    <property type="entry name" value="Spore Coat Polysaccharide Biosynthesis Protein SpsA, Chain A"/>
    <property type="match status" value="1"/>
</dbReference>
<evidence type="ECO:0000313" key="4">
    <source>
        <dbReference type="EMBL" id="PTQ09409.1"/>
    </source>
</evidence>
<keyword evidence="2 4" id="KW-0548">Nucleotidyltransferase</keyword>
<dbReference type="InterPro" id="IPR003329">
    <property type="entry name" value="Cytidylyl_trans"/>
</dbReference>
<dbReference type="OrthoDB" id="9815559at2"/>
<gene>
    <name evidence="4" type="ORF">CLG96_14525</name>
</gene>
<dbReference type="NCBIfam" id="NF003950">
    <property type="entry name" value="PRK05450.1-3"/>
    <property type="match status" value="1"/>
</dbReference>
<evidence type="ECO:0000313" key="5">
    <source>
        <dbReference type="Proteomes" id="UP000244162"/>
    </source>
</evidence>